<name>A0A1V3G7Y5_9BACL</name>
<protein>
    <recommendedName>
        <fullName evidence="3">Peptidase</fullName>
    </recommendedName>
</protein>
<reference evidence="1 2" key="1">
    <citation type="submission" date="2016-11" db="EMBL/GenBank/DDBJ databases">
        <authorList>
            <person name="Jaros S."/>
            <person name="Januszkiewicz K."/>
            <person name="Wedrychowicz H."/>
        </authorList>
    </citation>
    <scope>NUCLEOTIDE SEQUENCE [LARGE SCALE GENOMIC DNA]</scope>
    <source>
        <strain evidence="1 2">Con a/3</strain>
    </source>
</reference>
<dbReference type="RefSeq" id="WP_077362435.1">
    <property type="nucleotide sequence ID" value="NZ_MQMF01000002.1"/>
</dbReference>
<dbReference type="InterPro" id="IPR014903">
    <property type="entry name" value="DUF1796"/>
</dbReference>
<evidence type="ECO:0000313" key="1">
    <source>
        <dbReference type="EMBL" id="OOE12510.1"/>
    </source>
</evidence>
<organism evidence="1 2">
    <name type="scientific">Fictibacillus arsenicus</name>
    <dbReference type="NCBI Taxonomy" id="255247"/>
    <lineage>
        <taxon>Bacteria</taxon>
        <taxon>Bacillati</taxon>
        <taxon>Bacillota</taxon>
        <taxon>Bacilli</taxon>
        <taxon>Bacillales</taxon>
        <taxon>Fictibacillaceae</taxon>
        <taxon>Fictibacillus</taxon>
    </lineage>
</organism>
<comment type="caution">
    <text evidence="1">The sequence shown here is derived from an EMBL/GenBank/DDBJ whole genome shotgun (WGS) entry which is preliminary data.</text>
</comment>
<dbReference type="Pfam" id="PF08795">
    <property type="entry name" value="DUF1796"/>
    <property type="match status" value="1"/>
</dbReference>
<evidence type="ECO:0008006" key="3">
    <source>
        <dbReference type="Google" id="ProtNLM"/>
    </source>
</evidence>
<accession>A0A1V3G7Y5</accession>
<dbReference type="EMBL" id="MQMF01000002">
    <property type="protein sequence ID" value="OOE12510.1"/>
    <property type="molecule type" value="Genomic_DNA"/>
</dbReference>
<proteinExistence type="predicted"/>
<dbReference type="Proteomes" id="UP000188597">
    <property type="component" value="Unassembled WGS sequence"/>
</dbReference>
<dbReference type="OrthoDB" id="5326008at2"/>
<gene>
    <name evidence="1" type="ORF">UN64_10525</name>
</gene>
<evidence type="ECO:0000313" key="2">
    <source>
        <dbReference type="Proteomes" id="UP000188597"/>
    </source>
</evidence>
<sequence length="227" mass="26313">MKLTEIQKPYHMIISLGSECGPALHLRRHHLRRTSLPFDWVCSHSLSGINRLIQTKFNGYMELHNMIKIESYKPGFVLDEAGQNTGSHSHFIKDTQFNVISVHDFPIVSGQDWKTTYPSYKQKLNQRIERFYNCLNQSPSILFIRWSLLKIEENQIKNETSELERVLSNVVKGEFKILMIHPKHGVNGITNVEWGLKNVCAVHVPYHSEPITDNTIWNHLLKGISIK</sequence>
<dbReference type="AlphaFoldDB" id="A0A1V3G7Y5"/>